<organism evidence="2 3">
    <name type="scientific">Araneus ventricosus</name>
    <name type="common">Orbweaver spider</name>
    <name type="synonym">Epeira ventricosa</name>
    <dbReference type="NCBI Taxonomy" id="182803"/>
    <lineage>
        <taxon>Eukaryota</taxon>
        <taxon>Metazoa</taxon>
        <taxon>Ecdysozoa</taxon>
        <taxon>Arthropoda</taxon>
        <taxon>Chelicerata</taxon>
        <taxon>Arachnida</taxon>
        <taxon>Araneae</taxon>
        <taxon>Araneomorphae</taxon>
        <taxon>Entelegynae</taxon>
        <taxon>Araneoidea</taxon>
        <taxon>Araneidae</taxon>
        <taxon>Araneus</taxon>
    </lineage>
</organism>
<keyword evidence="3" id="KW-1185">Reference proteome</keyword>
<evidence type="ECO:0000313" key="2">
    <source>
        <dbReference type="EMBL" id="GBM39351.1"/>
    </source>
</evidence>
<sequence length="184" mass="21099">MQDWKRVEETANDESFPTREAESPAEVASDPLSTVADLSGNATMPTDDPGIDIVEVSSFDLKALRNCRKLRRLRLHFLEPRQHWFEFAKEKDHFQTISTFEFFTICVIDASKRIPIDRCCDYFKALCPELALLGFIESSGHGHSFAEWISPPELEITALLLRDREYDFKQRISLSITVSRSSPN</sequence>
<reference evidence="2 3" key="1">
    <citation type="journal article" date="2019" name="Sci. Rep.">
        <title>Orb-weaving spider Araneus ventricosus genome elucidates the spidroin gene catalogue.</title>
        <authorList>
            <person name="Kono N."/>
            <person name="Nakamura H."/>
            <person name="Ohtoshi R."/>
            <person name="Moran D.A.P."/>
            <person name="Shinohara A."/>
            <person name="Yoshida Y."/>
            <person name="Fujiwara M."/>
            <person name="Mori M."/>
            <person name="Tomita M."/>
            <person name="Arakawa K."/>
        </authorList>
    </citation>
    <scope>NUCLEOTIDE SEQUENCE [LARGE SCALE GENOMIC DNA]</scope>
</reference>
<accession>A0A4Y2FDQ7</accession>
<dbReference type="Proteomes" id="UP000499080">
    <property type="component" value="Unassembled WGS sequence"/>
</dbReference>
<evidence type="ECO:0000313" key="3">
    <source>
        <dbReference type="Proteomes" id="UP000499080"/>
    </source>
</evidence>
<feature type="region of interest" description="Disordered" evidence="1">
    <location>
        <begin position="1"/>
        <end position="30"/>
    </location>
</feature>
<dbReference type="AlphaFoldDB" id="A0A4Y2FDQ7"/>
<proteinExistence type="predicted"/>
<protein>
    <submittedName>
        <fullName evidence="2">Uncharacterized protein</fullName>
    </submittedName>
</protein>
<comment type="caution">
    <text evidence="2">The sequence shown here is derived from an EMBL/GenBank/DDBJ whole genome shotgun (WGS) entry which is preliminary data.</text>
</comment>
<gene>
    <name evidence="2" type="ORF">AVEN_257458_1</name>
</gene>
<dbReference type="EMBL" id="BGPR01000893">
    <property type="protein sequence ID" value="GBM39351.1"/>
    <property type="molecule type" value="Genomic_DNA"/>
</dbReference>
<name>A0A4Y2FDQ7_ARAVE</name>
<evidence type="ECO:0000256" key="1">
    <source>
        <dbReference type="SAM" id="MobiDB-lite"/>
    </source>
</evidence>